<keyword evidence="2" id="KW-0732">Signal</keyword>
<name>A0A507AI75_9PEZI</name>
<dbReference type="AlphaFoldDB" id="A0A507AI75"/>
<sequence>MKPAFFLGAALLQVSSTFAQWSAPSAAINWNGLGHIRVYAVDNSGQVREWQFDGSGWNGPSYIGATAMPGSGVTAVNDGAHLRVYYQDQNGRARERVYENGWTDGATLP</sequence>
<dbReference type="Pfam" id="PF07938">
    <property type="entry name" value="Fungal_lectin"/>
    <property type="match status" value="1"/>
</dbReference>
<evidence type="ECO:0000256" key="1">
    <source>
        <dbReference type="ARBA" id="ARBA00009042"/>
    </source>
</evidence>
<dbReference type="EMBL" id="SKBQ01000009">
    <property type="protein sequence ID" value="TPX06803.1"/>
    <property type="molecule type" value="Genomic_DNA"/>
</dbReference>
<comment type="similarity">
    <text evidence="1">Belongs to the fungal fucose-specific lectin family.</text>
</comment>
<dbReference type="OrthoDB" id="5182145at2759"/>
<feature type="signal peptide" evidence="2">
    <location>
        <begin position="1"/>
        <end position="19"/>
    </location>
</feature>
<accession>A0A507AI75</accession>
<protein>
    <submittedName>
        <fullName evidence="3">Uncharacterized protein</fullName>
    </submittedName>
</protein>
<dbReference type="Gene3D" id="2.120.10.70">
    <property type="entry name" value="Fucose-specific lectin"/>
    <property type="match status" value="1"/>
</dbReference>
<dbReference type="Proteomes" id="UP000319257">
    <property type="component" value="Unassembled WGS sequence"/>
</dbReference>
<reference evidence="3 4" key="1">
    <citation type="submission" date="2019-06" db="EMBL/GenBank/DDBJ databases">
        <title>Draft genome sequence of the filamentous fungus Phialemoniopsis curvata isolated from diesel fuel.</title>
        <authorList>
            <person name="Varaljay V.A."/>
            <person name="Lyon W.J."/>
            <person name="Crouch A.L."/>
            <person name="Drake C.E."/>
            <person name="Hollomon J.M."/>
            <person name="Nadeau L.J."/>
            <person name="Nunn H.S."/>
            <person name="Stevenson B.S."/>
            <person name="Bojanowski C.L."/>
            <person name="Crookes-Goodson W.J."/>
        </authorList>
    </citation>
    <scope>NUCLEOTIDE SEQUENCE [LARGE SCALE GENOMIC DNA]</scope>
    <source>
        <strain evidence="3 4">D216</strain>
    </source>
</reference>
<dbReference type="InParanoid" id="A0A507AI75"/>
<proteinExistence type="inferred from homology"/>
<evidence type="ECO:0000313" key="4">
    <source>
        <dbReference type="Proteomes" id="UP000319257"/>
    </source>
</evidence>
<dbReference type="RefSeq" id="XP_030988514.1">
    <property type="nucleotide sequence ID" value="XM_031136473.1"/>
</dbReference>
<feature type="chain" id="PRO_5021297254" evidence="2">
    <location>
        <begin position="20"/>
        <end position="109"/>
    </location>
</feature>
<organism evidence="3 4">
    <name type="scientific">Thyridium curvatum</name>
    <dbReference type="NCBI Taxonomy" id="1093900"/>
    <lineage>
        <taxon>Eukaryota</taxon>
        <taxon>Fungi</taxon>
        <taxon>Dikarya</taxon>
        <taxon>Ascomycota</taxon>
        <taxon>Pezizomycotina</taxon>
        <taxon>Sordariomycetes</taxon>
        <taxon>Sordariomycetidae</taxon>
        <taxon>Thyridiales</taxon>
        <taxon>Thyridiaceae</taxon>
        <taxon>Thyridium</taxon>
    </lineage>
</organism>
<keyword evidence="4" id="KW-1185">Reference proteome</keyword>
<evidence type="ECO:0000256" key="2">
    <source>
        <dbReference type="SAM" id="SignalP"/>
    </source>
</evidence>
<evidence type="ECO:0000313" key="3">
    <source>
        <dbReference type="EMBL" id="TPX06803.1"/>
    </source>
</evidence>
<gene>
    <name evidence="3" type="ORF">E0L32_002299</name>
</gene>
<comment type="caution">
    <text evidence="3">The sequence shown here is derived from an EMBL/GenBank/DDBJ whole genome shotgun (WGS) entry which is preliminary data.</text>
</comment>
<dbReference type="InterPro" id="IPR012475">
    <property type="entry name" value="Fungal_lectin"/>
</dbReference>
<dbReference type="GeneID" id="41969746"/>
<dbReference type="SUPFAM" id="SSF89372">
    <property type="entry name" value="Fucose-specific lectin"/>
    <property type="match status" value="1"/>
</dbReference>